<comment type="cofactor">
    <cofactor evidence="1">
        <name>Mg(2+)</name>
        <dbReference type="ChEBI" id="CHEBI:18420"/>
    </cofactor>
</comment>
<feature type="domain" description="Helitron helicase-like" evidence="3">
    <location>
        <begin position="302"/>
        <end position="418"/>
    </location>
</feature>
<dbReference type="GO" id="GO:0006310">
    <property type="term" value="P:DNA recombination"/>
    <property type="evidence" value="ECO:0007669"/>
    <property type="project" value="UniProtKB-KW"/>
</dbReference>
<dbReference type="GO" id="GO:0006281">
    <property type="term" value="P:DNA repair"/>
    <property type="evidence" value="ECO:0007669"/>
    <property type="project" value="UniProtKB-KW"/>
</dbReference>
<dbReference type="GO" id="GO:0016787">
    <property type="term" value="F:hydrolase activity"/>
    <property type="evidence" value="ECO:0007669"/>
    <property type="project" value="UniProtKB-KW"/>
</dbReference>
<proteinExistence type="inferred from homology"/>
<dbReference type="Pfam" id="PF20209">
    <property type="entry name" value="DUF6570"/>
    <property type="match status" value="1"/>
</dbReference>
<comment type="catalytic activity">
    <reaction evidence="1">
        <text>ATP + H2O = ADP + phosphate + H(+)</text>
        <dbReference type="Rhea" id="RHEA:13065"/>
        <dbReference type="ChEBI" id="CHEBI:15377"/>
        <dbReference type="ChEBI" id="CHEBI:15378"/>
        <dbReference type="ChEBI" id="CHEBI:30616"/>
        <dbReference type="ChEBI" id="CHEBI:43474"/>
        <dbReference type="ChEBI" id="CHEBI:456216"/>
        <dbReference type="EC" id="5.6.2.3"/>
    </reaction>
</comment>
<evidence type="ECO:0000256" key="1">
    <source>
        <dbReference type="RuleBase" id="RU363044"/>
    </source>
</evidence>
<dbReference type="GO" id="GO:0005524">
    <property type="term" value="F:ATP binding"/>
    <property type="evidence" value="ECO:0007669"/>
    <property type="project" value="UniProtKB-KW"/>
</dbReference>
<dbReference type="InterPro" id="IPR051055">
    <property type="entry name" value="PIF1_helicase"/>
</dbReference>
<dbReference type="Pfam" id="PF05970">
    <property type="entry name" value="PIF1"/>
    <property type="match status" value="1"/>
</dbReference>
<dbReference type="InterPro" id="IPR010285">
    <property type="entry name" value="DNA_helicase_pif1-like_DEAD"/>
</dbReference>
<keyword evidence="1" id="KW-0378">Hydrolase</keyword>
<dbReference type="InterPro" id="IPR046700">
    <property type="entry name" value="DUF6570"/>
</dbReference>
<reference evidence="5" key="1">
    <citation type="submission" date="2022-07" db="EMBL/GenBank/DDBJ databases">
        <title>Genome Sequence of Physisporinus lineatus.</title>
        <authorList>
            <person name="Buettner E."/>
        </authorList>
    </citation>
    <scope>NUCLEOTIDE SEQUENCE</scope>
    <source>
        <strain evidence="5">VT162</strain>
    </source>
</reference>
<dbReference type="Proteomes" id="UP001212997">
    <property type="component" value="Unassembled WGS sequence"/>
</dbReference>
<feature type="domain" description="DNA helicase Pif1-like DEAD-box helicase" evidence="2">
    <location>
        <begin position="1079"/>
        <end position="1283"/>
    </location>
</feature>
<keyword evidence="1" id="KW-0547">Nucleotide-binding</keyword>
<accession>A0AAD5YAX4</accession>
<feature type="domain" description="DUF6570" evidence="4">
    <location>
        <begin position="2"/>
        <end position="86"/>
    </location>
</feature>
<dbReference type="InterPro" id="IPR025476">
    <property type="entry name" value="Helitron_helicase-like"/>
</dbReference>
<dbReference type="InterPro" id="IPR027417">
    <property type="entry name" value="P-loop_NTPase"/>
</dbReference>
<dbReference type="SUPFAM" id="SSF52540">
    <property type="entry name" value="P-loop containing nucleoside triphosphate hydrolases"/>
    <property type="match status" value="2"/>
</dbReference>
<keyword evidence="1" id="KW-0233">DNA recombination</keyword>
<sequence>MGQRKLSGNAVVYSQPVGKFFDVLPPPREELEECLVVVFIGKQKPTLQDYRRTPLLIRKNVVIRALEWLKLNHKGYSNVKIDPANLSTYPEHQPPVQVRYICKEARENPENIAVHDSETERGTEEGMCTFAVHGLSGAELVTMTKDERVLYALQYIDNEGSFISYGRSADPLTMYHNPDLYPGLFPWLFPYGLGGFENSKLTVRMQTARSRHIKRLINYHDRRFQTDPYFLPIVFSQEQIRSAVTGGYLVANRKDVNRIASNLLSVDLCALAELIKRGKESRPMKPENDKEQQCYDLLTPIRSRNELHSLIMQRGLPYFFITFSPVDYKSPICLYYCGNDEIDLDSPLISIPSSIERSRLIAGNPVACSKFFHLMVTLFIEVLLAPDSSQGGLFGPTDSYYGTVESQGRLTLHLHLLLWIRGSLSPSELKDRLLADREGFRQKMYDWLDNTLQANFSTGSLAHVQSEVERIRSNPTLSSDGFDWSRFVQDPCCGLPRKPPHNLQPDQLLAWKAEMDFMADVIALVSNQHKHGLGCDWVEGGVCRARFPRFQRDRHEIEADTGFLLIKQTEEMMNHYSPTMSLLMMCNHDISPLYSGSQLKPIVAYVTDYITKTPLKSHAIFESVKSILSLKDEILQGVTSELEVSRKLLTRIVNAISSRQEIGSPMIAHYLQGFPDHYTNEKFKVVYWKTYDNFVSRIWDPSNESSSLSEADERVTIEVRAESVISGSRLNDYIYRPKELDEWSLYDFLKYTYVSPMGEKESEAAATYLMNVDSNPNCHRPPMLFDFGHSRMTTHRIHLLSNAAREYILTFVGGNLPKRVDNTDVSEEYARAMLVLFYPTGWRSARELKACTETWKDAFARTEFSPRSTEAMANFNTFSECRDSRFDFSIERQKSSSRRSTGFVRLDDYINEYAVADTEQHEAMTAMPPTHLRDHLASVAQSEGVGNIMKRIFNEMSEMTNFLSAGISVAQPLPDFQQDPAPQVESIPLKSCREWRATLQVAKDKIRASRLGYLKSAEPDTAESEIGGLAHRPQWSSEGNVVVIDPAAVNELCTQYSADKFVDQSAQVIAKTIKDDFTLNDGQSRSYSLIVAQLNAHDPAPLRMYLGGIGGTGKSQVIKCIIAYLAARDQSHRFIVMAPTGSAAALIDGSTYHSILGFGNMKTVKSDLSPTKVKEDLAGVDLIFLDEISMVSCEDFADISDKLSKAFPLSGQPFGGKSMIVAGDFGQLPPGSPFSHPLYSGSIGVDPDRVQGKLQKPVYGKSFWHTFTTVVILTENMRLTSMEAHDVAYATALGNLRYKRCTPKDIQVFRSRVLGIGVDAAEAYAPPFRYVSIITGINSHRDAINNSSSIAFANENRTPLLSFYSTDSWTSAASTDYLSDRGLTAAEANKEYQKYLWTLTPAVTKNVPGRLVLCKGMPVMLKYNEATELCATNGAEAYVHSWDESVGPLGRKKLDTVFVRLKNPPRNIKLPHLPLNIVPITTASSMLNVRLRDDKKTTIVRLQQEKAY</sequence>
<name>A0AAD5YAX4_9APHY</name>
<dbReference type="Pfam" id="PF14214">
    <property type="entry name" value="Helitron_like_N"/>
    <property type="match status" value="1"/>
</dbReference>
<organism evidence="5 6">
    <name type="scientific">Meripilus lineatus</name>
    <dbReference type="NCBI Taxonomy" id="2056292"/>
    <lineage>
        <taxon>Eukaryota</taxon>
        <taxon>Fungi</taxon>
        <taxon>Dikarya</taxon>
        <taxon>Basidiomycota</taxon>
        <taxon>Agaricomycotina</taxon>
        <taxon>Agaricomycetes</taxon>
        <taxon>Polyporales</taxon>
        <taxon>Meripilaceae</taxon>
        <taxon>Meripilus</taxon>
    </lineage>
</organism>
<keyword evidence="1" id="KW-0234">DNA repair</keyword>
<keyword evidence="1" id="KW-0227">DNA damage</keyword>
<protein>
    <recommendedName>
        <fullName evidence="1">ATP-dependent DNA helicase</fullName>
        <ecNumber evidence="1">5.6.2.3</ecNumber>
    </recommendedName>
</protein>
<keyword evidence="1" id="KW-0067">ATP-binding</keyword>
<dbReference type="GO" id="GO:0043139">
    <property type="term" value="F:5'-3' DNA helicase activity"/>
    <property type="evidence" value="ECO:0007669"/>
    <property type="project" value="UniProtKB-EC"/>
</dbReference>
<keyword evidence="1" id="KW-0347">Helicase</keyword>
<comment type="caution">
    <text evidence="5">The sequence shown here is derived from an EMBL/GenBank/DDBJ whole genome shotgun (WGS) entry which is preliminary data.</text>
</comment>
<evidence type="ECO:0000259" key="3">
    <source>
        <dbReference type="Pfam" id="PF14214"/>
    </source>
</evidence>
<evidence type="ECO:0000259" key="4">
    <source>
        <dbReference type="Pfam" id="PF20209"/>
    </source>
</evidence>
<dbReference type="EC" id="5.6.2.3" evidence="1"/>
<gene>
    <name evidence="5" type="ORF">NLI96_g8691</name>
</gene>
<dbReference type="GO" id="GO:0000723">
    <property type="term" value="P:telomere maintenance"/>
    <property type="evidence" value="ECO:0007669"/>
    <property type="project" value="InterPro"/>
</dbReference>
<evidence type="ECO:0000259" key="2">
    <source>
        <dbReference type="Pfam" id="PF05970"/>
    </source>
</evidence>
<dbReference type="Gene3D" id="3.40.50.300">
    <property type="entry name" value="P-loop containing nucleotide triphosphate hydrolases"/>
    <property type="match status" value="1"/>
</dbReference>
<evidence type="ECO:0000313" key="6">
    <source>
        <dbReference type="Proteomes" id="UP001212997"/>
    </source>
</evidence>
<dbReference type="PANTHER" id="PTHR47642:SF5">
    <property type="entry name" value="ATP-DEPENDENT DNA HELICASE"/>
    <property type="match status" value="1"/>
</dbReference>
<dbReference type="EMBL" id="JANAWD010000404">
    <property type="protein sequence ID" value="KAJ3479965.1"/>
    <property type="molecule type" value="Genomic_DNA"/>
</dbReference>
<keyword evidence="6" id="KW-1185">Reference proteome</keyword>
<comment type="similarity">
    <text evidence="1">Belongs to the helicase family.</text>
</comment>
<evidence type="ECO:0000313" key="5">
    <source>
        <dbReference type="EMBL" id="KAJ3479965.1"/>
    </source>
</evidence>
<dbReference type="PANTHER" id="PTHR47642">
    <property type="entry name" value="ATP-DEPENDENT DNA HELICASE"/>
    <property type="match status" value="1"/>
</dbReference>